<keyword evidence="3" id="KW-1185">Reference proteome</keyword>
<evidence type="ECO:0000313" key="3">
    <source>
        <dbReference type="Proteomes" id="UP001321047"/>
    </source>
</evidence>
<dbReference type="InterPro" id="IPR040624">
    <property type="entry name" value="HalOD1"/>
</dbReference>
<feature type="domain" description="Halobacterial output" evidence="1">
    <location>
        <begin position="22"/>
        <end position="90"/>
    </location>
</feature>
<dbReference type="EMBL" id="JAOPJZ010000002">
    <property type="protein sequence ID" value="MCU4751205.1"/>
    <property type="molecule type" value="Genomic_DNA"/>
</dbReference>
<gene>
    <name evidence="2" type="ORF">OB919_04285</name>
</gene>
<protein>
    <recommendedName>
        <fullName evidence="1">Halobacterial output domain-containing protein</fullName>
    </recommendedName>
</protein>
<evidence type="ECO:0000259" key="1">
    <source>
        <dbReference type="Pfam" id="PF18545"/>
    </source>
</evidence>
<comment type="caution">
    <text evidence="2">The sequence shown here is derived from an EMBL/GenBank/DDBJ whole genome shotgun (WGS) entry which is preliminary data.</text>
</comment>
<organism evidence="2 3">
    <name type="scientific">Natronosalvus hydrolyticus</name>
    <dbReference type="NCBI Taxonomy" id="2979988"/>
    <lineage>
        <taxon>Archaea</taxon>
        <taxon>Methanobacteriati</taxon>
        <taxon>Methanobacteriota</taxon>
        <taxon>Stenosarchaea group</taxon>
        <taxon>Halobacteria</taxon>
        <taxon>Halobacteriales</taxon>
        <taxon>Natrialbaceae</taxon>
        <taxon>Natronosalvus</taxon>
    </lineage>
</organism>
<dbReference type="Pfam" id="PF18545">
    <property type="entry name" value="HalOD1"/>
    <property type="match status" value="1"/>
</dbReference>
<proteinExistence type="predicted"/>
<reference evidence="2 3" key="1">
    <citation type="submission" date="2022-09" db="EMBL/GenBank/DDBJ databases">
        <title>Enrichment on poylsaccharides allowed isolation of novel metabolic and taxonomic groups of Haloarchaea.</title>
        <authorList>
            <person name="Sorokin D.Y."/>
            <person name="Elcheninov A.G."/>
            <person name="Khizhniak T.V."/>
            <person name="Kolganova T.V."/>
            <person name="Kublanov I.V."/>
        </authorList>
    </citation>
    <scope>NUCLEOTIDE SEQUENCE [LARGE SCALE GENOMIC DNA]</scope>
    <source>
        <strain evidence="2 3">AArc-curdl1</strain>
    </source>
</reference>
<accession>A0AAP2Z6A7</accession>
<name>A0AAP2Z6A7_9EURY</name>
<evidence type="ECO:0000313" key="2">
    <source>
        <dbReference type="EMBL" id="MCU4751205.1"/>
    </source>
</evidence>
<dbReference type="AlphaFoldDB" id="A0AAP2Z6A7"/>
<sequence>MTERDDSTLAKSTEYGYDGRISPSVAVVLGIAEHEQCDPDILDFTLYEFVDPDALDSLVRGNHRLETNSTEVKVIVDDYDVSVQGDTVVVTDRTH</sequence>
<dbReference type="RefSeq" id="WP_342806739.1">
    <property type="nucleotide sequence ID" value="NZ_JAOPJZ010000002.1"/>
</dbReference>
<dbReference type="Proteomes" id="UP001321047">
    <property type="component" value="Unassembled WGS sequence"/>
</dbReference>